<comment type="subcellular location">
    <subcellularLocation>
        <location evidence="1">Cytoplasm</location>
    </subcellularLocation>
</comment>
<dbReference type="Pfam" id="PF10417">
    <property type="entry name" value="1-cysPrx_C"/>
    <property type="match status" value="1"/>
</dbReference>
<dbReference type="GO" id="GO:0008379">
    <property type="term" value="F:thioredoxin peroxidase activity"/>
    <property type="evidence" value="ECO:0007669"/>
    <property type="project" value="TreeGrafter"/>
</dbReference>
<evidence type="ECO:0000259" key="11">
    <source>
        <dbReference type="PROSITE" id="PS51352"/>
    </source>
</evidence>
<evidence type="ECO:0000256" key="3">
    <source>
        <dbReference type="ARBA" id="ARBA00022490"/>
    </source>
</evidence>
<dbReference type="FunFam" id="3.40.30.10:FF:000002">
    <property type="entry name" value="Alkyl hydroperoxide reductase C"/>
    <property type="match status" value="1"/>
</dbReference>
<gene>
    <name evidence="12" type="ORF">RSPPHO_02070</name>
</gene>
<dbReference type="PATRIC" id="fig|1150469.3.peg.2333"/>
<dbReference type="CDD" id="cd03015">
    <property type="entry name" value="PRX_Typ2cys"/>
    <property type="match status" value="1"/>
</dbReference>
<keyword evidence="6" id="KW-1015">Disulfide bond</keyword>
<evidence type="ECO:0000256" key="4">
    <source>
        <dbReference type="ARBA" id="ARBA00022559"/>
    </source>
</evidence>
<feature type="domain" description="Thioredoxin" evidence="11">
    <location>
        <begin position="65"/>
        <end position="225"/>
    </location>
</feature>
<dbReference type="Proteomes" id="UP000033220">
    <property type="component" value="Chromosome DSM 122"/>
</dbReference>
<dbReference type="AlphaFoldDB" id="H6SL31"/>
<dbReference type="InterPro" id="IPR019479">
    <property type="entry name" value="Peroxiredoxin_C"/>
</dbReference>
<dbReference type="eggNOG" id="COG0450">
    <property type="taxonomic scope" value="Bacteria"/>
</dbReference>
<evidence type="ECO:0000256" key="9">
    <source>
        <dbReference type="ARBA" id="ARBA00037420"/>
    </source>
</evidence>
<dbReference type="Gene3D" id="3.40.30.10">
    <property type="entry name" value="Glutaredoxin"/>
    <property type="match status" value="1"/>
</dbReference>
<keyword evidence="4 12" id="KW-0575">Peroxidase</keyword>
<dbReference type="InterPro" id="IPR050217">
    <property type="entry name" value="Peroxiredoxin"/>
</dbReference>
<evidence type="ECO:0000256" key="10">
    <source>
        <dbReference type="SAM" id="MobiDB-lite"/>
    </source>
</evidence>
<dbReference type="HOGENOM" id="CLU_042529_21_0_5"/>
<evidence type="ECO:0000256" key="6">
    <source>
        <dbReference type="ARBA" id="ARBA00023157"/>
    </source>
</evidence>
<dbReference type="EMBL" id="HE663493">
    <property type="protein sequence ID" value="CCG08696.1"/>
    <property type="molecule type" value="Genomic_DNA"/>
</dbReference>
<evidence type="ECO:0000256" key="8">
    <source>
        <dbReference type="ARBA" id="ARBA00032824"/>
    </source>
</evidence>
<sequence>MFLSPGHQPLHPMAPGARRAVPTSCNLRISPLLLGRLSPTSHPSPHGSGGDRIKENKVMSDAVGSLIGRPAPDFTASAVLADDRIDDGFSLHAHLAGGYGLVFFYPLDFTFVCPSEILAHDNRMPAFEERGCKVVAVSVDSQYTHLAWKRTPVEEGGLGPVRFPLVADLTKNIARSYGVLTGDAVALRGSFLIDRAGVVRQQVINDLPLGRDVDETLRMLDALIFHDTHGEVCPAGWRKGKAGMTPTPEGVAAFLAENAKSL</sequence>
<dbReference type="SUPFAM" id="SSF52833">
    <property type="entry name" value="Thioredoxin-like"/>
    <property type="match status" value="1"/>
</dbReference>
<dbReference type="KEGG" id="rpm:RSPPHO_02070"/>
<dbReference type="PANTHER" id="PTHR10681">
    <property type="entry name" value="THIOREDOXIN PEROXIDASE"/>
    <property type="match status" value="1"/>
</dbReference>
<keyword evidence="7" id="KW-0676">Redox-active center</keyword>
<keyword evidence="13" id="KW-1185">Reference proteome</keyword>
<dbReference type="GO" id="GO:0045454">
    <property type="term" value="P:cell redox homeostasis"/>
    <property type="evidence" value="ECO:0007669"/>
    <property type="project" value="TreeGrafter"/>
</dbReference>
<dbReference type="GO" id="GO:0006979">
    <property type="term" value="P:response to oxidative stress"/>
    <property type="evidence" value="ECO:0007669"/>
    <property type="project" value="TreeGrafter"/>
</dbReference>
<comment type="similarity">
    <text evidence="2">Belongs to the peroxiredoxin family. AhpC/Prx1 subfamily.</text>
</comment>
<dbReference type="InterPro" id="IPR000866">
    <property type="entry name" value="AhpC/TSA"/>
</dbReference>
<evidence type="ECO:0000256" key="5">
    <source>
        <dbReference type="ARBA" id="ARBA00023002"/>
    </source>
</evidence>
<comment type="function">
    <text evidence="9">Thiol-specific peroxidase that catalyzes the reduction of hydrogen peroxide and organic hydroperoxides to water and alcohols, respectively. Plays a role in cell protection against oxidative stress by detoxifying peroxides.</text>
</comment>
<accession>H6SL31</accession>
<evidence type="ECO:0000256" key="1">
    <source>
        <dbReference type="ARBA" id="ARBA00004496"/>
    </source>
</evidence>
<organism evidence="12 13">
    <name type="scientific">Pararhodospirillum photometricum DSM 122</name>
    <dbReference type="NCBI Taxonomy" id="1150469"/>
    <lineage>
        <taxon>Bacteria</taxon>
        <taxon>Pseudomonadati</taxon>
        <taxon>Pseudomonadota</taxon>
        <taxon>Alphaproteobacteria</taxon>
        <taxon>Rhodospirillales</taxon>
        <taxon>Rhodospirillaceae</taxon>
        <taxon>Pararhodospirillum</taxon>
    </lineage>
</organism>
<dbReference type="PANTHER" id="PTHR10681:SF128">
    <property type="entry name" value="THIOREDOXIN-DEPENDENT PEROXIDE REDUCTASE, MITOCHONDRIAL"/>
    <property type="match status" value="1"/>
</dbReference>
<proteinExistence type="inferred from homology"/>
<dbReference type="InterPro" id="IPR036249">
    <property type="entry name" value="Thioredoxin-like_sf"/>
</dbReference>
<dbReference type="PROSITE" id="PS51352">
    <property type="entry name" value="THIOREDOXIN_2"/>
    <property type="match status" value="1"/>
</dbReference>
<dbReference type="Pfam" id="PF00578">
    <property type="entry name" value="AhpC-TSA"/>
    <property type="match status" value="1"/>
</dbReference>
<evidence type="ECO:0000256" key="2">
    <source>
        <dbReference type="ARBA" id="ARBA00009796"/>
    </source>
</evidence>
<dbReference type="GO" id="GO:0042744">
    <property type="term" value="P:hydrogen peroxide catabolic process"/>
    <property type="evidence" value="ECO:0007669"/>
    <property type="project" value="TreeGrafter"/>
</dbReference>
<feature type="region of interest" description="Disordered" evidence="10">
    <location>
        <begin position="36"/>
        <end position="55"/>
    </location>
</feature>
<keyword evidence="5 12" id="KW-0560">Oxidoreductase</keyword>
<protein>
    <recommendedName>
        <fullName evidence="8">Thioredoxin peroxidase</fullName>
    </recommendedName>
</protein>
<dbReference type="InterPro" id="IPR013766">
    <property type="entry name" value="Thioredoxin_domain"/>
</dbReference>
<dbReference type="STRING" id="1150469.RSPPHO_02070"/>
<evidence type="ECO:0000313" key="12">
    <source>
        <dbReference type="EMBL" id="CCG08696.1"/>
    </source>
</evidence>
<keyword evidence="3" id="KW-0963">Cytoplasm</keyword>
<reference evidence="12 13" key="1">
    <citation type="submission" date="2012-02" db="EMBL/GenBank/DDBJ databases">
        <title>Shotgun genome sequence of Phaeospirillum photometricum DSM 122.</title>
        <authorList>
            <person name="Duquesne K."/>
            <person name="Sturgis J."/>
        </authorList>
    </citation>
    <scope>NUCLEOTIDE SEQUENCE [LARGE SCALE GENOMIC DNA]</scope>
    <source>
        <strain evidence="13">DSM122</strain>
    </source>
</reference>
<evidence type="ECO:0000256" key="7">
    <source>
        <dbReference type="ARBA" id="ARBA00023284"/>
    </source>
</evidence>
<name>H6SL31_PARPM</name>
<dbReference type="GO" id="GO:0033554">
    <property type="term" value="P:cellular response to stress"/>
    <property type="evidence" value="ECO:0007669"/>
    <property type="project" value="TreeGrafter"/>
</dbReference>
<evidence type="ECO:0000313" key="13">
    <source>
        <dbReference type="Proteomes" id="UP000033220"/>
    </source>
</evidence>
<dbReference type="GO" id="GO:0005829">
    <property type="term" value="C:cytosol"/>
    <property type="evidence" value="ECO:0007669"/>
    <property type="project" value="TreeGrafter"/>
</dbReference>